<feature type="binding site" evidence="12">
    <location>
        <position position="11"/>
    </location>
    <ligand>
        <name>ATP</name>
        <dbReference type="ChEBI" id="CHEBI:30616"/>
    </ligand>
</feature>
<evidence type="ECO:0000256" key="11">
    <source>
        <dbReference type="ARBA" id="ARBA00023152"/>
    </source>
</evidence>
<dbReference type="Proteomes" id="UP000515860">
    <property type="component" value="Chromosome"/>
</dbReference>
<keyword evidence="4 12" id="KW-0963">Cytoplasm</keyword>
<evidence type="ECO:0000256" key="5">
    <source>
        <dbReference type="ARBA" id="ARBA00022679"/>
    </source>
</evidence>
<dbReference type="SUPFAM" id="SSF53784">
    <property type="entry name" value="Phosphofructokinase"/>
    <property type="match status" value="1"/>
</dbReference>
<evidence type="ECO:0000256" key="1">
    <source>
        <dbReference type="ARBA" id="ARBA00001946"/>
    </source>
</evidence>
<feature type="binding site" evidence="12">
    <location>
        <position position="112"/>
    </location>
    <ligand>
        <name>Mg(2+)</name>
        <dbReference type="ChEBI" id="CHEBI:18420"/>
        <note>catalytic</note>
    </ligand>
</feature>
<dbReference type="InterPro" id="IPR022953">
    <property type="entry name" value="ATP_PFK"/>
</dbReference>
<dbReference type="InterPro" id="IPR012829">
    <property type="entry name" value="Phosphofructokinase_III"/>
</dbReference>
<dbReference type="EC" id="2.7.1.11" evidence="12"/>
<feature type="binding site" evidence="12">
    <location>
        <begin position="111"/>
        <end position="114"/>
    </location>
    <ligand>
        <name>ATP</name>
        <dbReference type="ChEBI" id="CHEBI:30616"/>
    </ligand>
</feature>
<dbReference type="RefSeq" id="WP_118647406.1">
    <property type="nucleotide sequence ID" value="NZ_CP060635.1"/>
</dbReference>
<comment type="caution">
    <text evidence="12">Lacks conserved residue(s) required for the propagation of feature annotation.</text>
</comment>
<comment type="subcellular location">
    <subcellularLocation>
        <location evidence="2 12">Cytoplasm</location>
    </subcellularLocation>
</comment>
<evidence type="ECO:0000256" key="4">
    <source>
        <dbReference type="ARBA" id="ARBA00022490"/>
    </source>
</evidence>
<dbReference type="InterPro" id="IPR035966">
    <property type="entry name" value="PKF_sf"/>
</dbReference>
<comment type="function">
    <text evidence="12">Catalyzes the phosphorylation of D-fructose 6-phosphate to fructose 1,6-bisphosphate by ATP, the first committing step of glycolysis.</text>
</comment>
<comment type="pathway">
    <text evidence="3 12">Carbohydrate degradation; glycolysis; D-glyceraldehyde 3-phosphate and glycerone phosphate from D-glucose: step 3/4.</text>
</comment>
<dbReference type="Gene3D" id="3.40.50.460">
    <property type="entry name" value="Phosphofructokinase domain"/>
    <property type="match status" value="1"/>
</dbReference>
<feature type="binding site" description="in other chain" evidence="12">
    <location>
        <position position="231"/>
    </location>
    <ligand>
        <name>substrate</name>
        <note>ligand shared between dimeric partners</note>
    </ligand>
</feature>
<organism evidence="14 15">
    <name type="scientific">Wansuia hejianensis</name>
    <dbReference type="NCBI Taxonomy" id="2763667"/>
    <lineage>
        <taxon>Bacteria</taxon>
        <taxon>Bacillati</taxon>
        <taxon>Bacillota</taxon>
        <taxon>Clostridia</taxon>
        <taxon>Lachnospirales</taxon>
        <taxon>Lachnospiraceae</taxon>
        <taxon>Wansuia</taxon>
    </lineage>
</organism>
<feature type="binding site" evidence="12">
    <location>
        <position position="277"/>
    </location>
    <ligand>
        <name>substrate</name>
        <note>ligand shared between dimeric partners</note>
    </ligand>
</feature>
<keyword evidence="7 12" id="KW-0547">Nucleotide-binding</keyword>
<feature type="domain" description="Phosphofructokinase" evidence="13">
    <location>
        <begin position="3"/>
        <end position="309"/>
    </location>
</feature>
<dbReference type="GO" id="GO:0046872">
    <property type="term" value="F:metal ion binding"/>
    <property type="evidence" value="ECO:0007669"/>
    <property type="project" value="UniProtKB-KW"/>
</dbReference>
<sequence length="359" mass="39100">MKRIGLLTSGGDCQALNATMRGVVKGLANNVDELEVYGFMNGYKGLIYGDYRMLSAKDFSGILTRGGTILGTSRQPFKLMRVPDDKGLDKVEAMKQTYYKLRLDCLVILGGNGTQKTANLLREEGLNVLHLPKTIDNDIYGTDMTFGFYSAVNIATEAIDCIHTTASSHNRVFIVEVMGHKVGWLTLYAGIAGGADIILIPEIPYDINQVVEAINTRVARGSGFTILAVAEGAVSKEIAALPKKEQKKKMEEIAKKYPSISYKISEDIEQQTGMEIRVTVPGHTQRGGSPCPYDRVLSTRIGSEAAQLIMDEQYGYMVGIINGKIKKVPLAECAGKLKSVSPNSQEVMAAKRMGISFGD</sequence>
<dbReference type="UniPathway" id="UPA00109">
    <property type="reaction ID" value="UER00182"/>
</dbReference>
<dbReference type="GO" id="GO:0042802">
    <property type="term" value="F:identical protein binding"/>
    <property type="evidence" value="ECO:0007669"/>
    <property type="project" value="TreeGrafter"/>
</dbReference>
<evidence type="ECO:0000256" key="3">
    <source>
        <dbReference type="ARBA" id="ARBA00004679"/>
    </source>
</evidence>
<keyword evidence="5 12" id="KW-0808">Transferase</keyword>
<dbReference type="PROSITE" id="PS00433">
    <property type="entry name" value="PHOSPHOFRUCTOKINASE"/>
    <property type="match status" value="1"/>
</dbReference>
<feature type="binding site" evidence="12">
    <location>
        <begin position="74"/>
        <end position="75"/>
    </location>
    <ligand>
        <name>ATP</name>
        <dbReference type="ChEBI" id="CHEBI:30616"/>
    </ligand>
</feature>
<keyword evidence="8 12" id="KW-0418">Kinase</keyword>
<dbReference type="InterPro" id="IPR000023">
    <property type="entry name" value="Phosphofructokinase_dom"/>
</dbReference>
<dbReference type="GO" id="GO:0048029">
    <property type="term" value="F:monosaccharide binding"/>
    <property type="evidence" value="ECO:0007669"/>
    <property type="project" value="TreeGrafter"/>
</dbReference>
<comment type="catalytic activity">
    <reaction evidence="12">
        <text>beta-D-fructose 6-phosphate + ATP = beta-D-fructose 1,6-bisphosphate + ADP + H(+)</text>
        <dbReference type="Rhea" id="RHEA:16109"/>
        <dbReference type="ChEBI" id="CHEBI:15378"/>
        <dbReference type="ChEBI" id="CHEBI:30616"/>
        <dbReference type="ChEBI" id="CHEBI:32966"/>
        <dbReference type="ChEBI" id="CHEBI:57634"/>
        <dbReference type="ChEBI" id="CHEBI:456216"/>
        <dbReference type="EC" id="2.7.1.11"/>
    </reaction>
</comment>
<evidence type="ECO:0000313" key="14">
    <source>
        <dbReference type="EMBL" id="QNM07213.1"/>
    </source>
</evidence>
<keyword evidence="15" id="KW-1185">Reference proteome</keyword>
<comment type="subunit">
    <text evidence="12">Homodimer or homotetramer.</text>
</comment>
<dbReference type="GO" id="GO:0070095">
    <property type="term" value="F:fructose-6-phosphate binding"/>
    <property type="evidence" value="ECO:0007669"/>
    <property type="project" value="TreeGrafter"/>
</dbReference>
<dbReference type="Pfam" id="PF00365">
    <property type="entry name" value="PFK"/>
    <property type="match status" value="1"/>
</dbReference>
<dbReference type="NCBIfam" id="NF002872">
    <property type="entry name" value="PRK03202.1"/>
    <property type="match status" value="1"/>
</dbReference>
<dbReference type="GO" id="GO:0006002">
    <property type="term" value="P:fructose 6-phosphate metabolic process"/>
    <property type="evidence" value="ECO:0007669"/>
    <property type="project" value="InterPro"/>
</dbReference>
<dbReference type="EMBL" id="CP060635">
    <property type="protein sequence ID" value="QNM07213.1"/>
    <property type="molecule type" value="Genomic_DNA"/>
</dbReference>
<keyword evidence="9 12" id="KW-0067">ATP-binding</keyword>
<dbReference type="GO" id="GO:0005945">
    <property type="term" value="C:6-phosphofructokinase complex"/>
    <property type="evidence" value="ECO:0007669"/>
    <property type="project" value="TreeGrafter"/>
</dbReference>
<gene>
    <name evidence="12" type="primary">pfkA</name>
    <name evidence="14" type="ORF">H9Q79_09615</name>
</gene>
<dbReference type="AlphaFoldDB" id="A0A7G9G8T1"/>
<comment type="similarity">
    <text evidence="12">Belongs to the phosphofructokinase type A (PFKA) family. Mixed-substrate PFK group III subfamily.</text>
</comment>
<keyword evidence="6 12" id="KW-0479">Metal-binding</keyword>
<feature type="binding site" description="in other chain" evidence="12">
    <location>
        <begin position="178"/>
        <end position="180"/>
    </location>
    <ligand>
        <name>substrate</name>
        <note>ligand shared between dimeric partners</note>
    </ligand>
</feature>
<keyword evidence="11 12" id="KW-0324">Glycolysis</keyword>
<evidence type="ECO:0000256" key="7">
    <source>
        <dbReference type="ARBA" id="ARBA00022741"/>
    </source>
</evidence>
<evidence type="ECO:0000256" key="9">
    <source>
        <dbReference type="ARBA" id="ARBA00022840"/>
    </source>
</evidence>
<feature type="binding site" description="in other chain" evidence="12">
    <location>
        <begin position="134"/>
        <end position="136"/>
    </location>
    <ligand>
        <name>substrate</name>
        <note>ligand shared between dimeric partners</note>
    </ligand>
</feature>
<name>A0A7G9G8T1_9FIRM</name>
<dbReference type="GO" id="GO:0016208">
    <property type="term" value="F:AMP binding"/>
    <property type="evidence" value="ECO:0007669"/>
    <property type="project" value="TreeGrafter"/>
</dbReference>
<keyword evidence="10 12" id="KW-0460">Magnesium</keyword>
<feature type="binding site" evidence="12">
    <location>
        <position position="171"/>
    </location>
    <ligand>
        <name>substrate</name>
        <note>ligand shared between dimeric partners</note>
    </ligand>
</feature>
<dbReference type="GO" id="GO:0061621">
    <property type="term" value="P:canonical glycolysis"/>
    <property type="evidence" value="ECO:0007669"/>
    <property type="project" value="TreeGrafter"/>
</dbReference>
<comment type="cofactor">
    <cofactor evidence="1 12">
        <name>Mg(2+)</name>
        <dbReference type="ChEBI" id="CHEBI:18420"/>
    </cofactor>
</comment>
<dbReference type="HAMAP" id="MF_01976">
    <property type="entry name" value="Phosphofructokinase_III"/>
    <property type="match status" value="1"/>
</dbReference>
<reference evidence="14 15" key="1">
    <citation type="submission" date="2020-08" db="EMBL/GenBank/DDBJ databases">
        <authorList>
            <person name="Liu C."/>
            <person name="Sun Q."/>
        </authorList>
    </citation>
    <scope>NUCLEOTIDE SEQUENCE [LARGE SCALE GENOMIC DNA]</scope>
    <source>
        <strain evidence="14 15">NSJ-29</strain>
    </source>
</reference>
<accession>A0A7G9G8T1</accession>
<evidence type="ECO:0000256" key="6">
    <source>
        <dbReference type="ARBA" id="ARBA00022723"/>
    </source>
</evidence>
<dbReference type="GO" id="GO:0047334">
    <property type="term" value="F:diphosphate-fructose-6-phosphate 1-phosphotransferase activity"/>
    <property type="evidence" value="ECO:0007669"/>
    <property type="project" value="InterPro"/>
</dbReference>
<dbReference type="InterPro" id="IPR015912">
    <property type="entry name" value="Phosphofructokinase_CS"/>
</dbReference>
<dbReference type="KEGG" id="whj:H9Q79_09615"/>
<dbReference type="GO" id="GO:0030388">
    <property type="term" value="P:fructose 1,6-bisphosphate metabolic process"/>
    <property type="evidence" value="ECO:0007669"/>
    <property type="project" value="TreeGrafter"/>
</dbReference>
<protein>
    <recommendedName>
        <fullName evidence="12">ATP-dependent 6-phosphofructokinase</fullName>
        <shortName evidence="12">ATP-PFK</shortName>
        <shortName evidence="12">Phosphofructokinase</shortName>
        <ecNumber evidence="12">2.7.1.11</ecNumber>
    </recommendedName>
    <alternativeName>
        <fullName evidence="12">Phosphohexokinase</fullName>
    </alternativeName>
</protein>
<dbReference type="GO" id="GO:0003872">
    <property type="term" value="F:6-phosphofructokinase activity"/>
    <property type="evidence" value="ECO:0007669"/>
    <property type="project" value="UniProtKB-UniRule"/>
</dbReference>
<feature type="active site" description="Proton acceptor" evidence="12">
    <location>
        <position position="136"/>
    </location>
</feature>
<dbReference type="FunFam" id="3.40.50.460:FF:000002">
    <property type="entry name" value="ATP-dependent 6-phosphofructokinase"/>
    <property type="match status" value="1"/>
</dbReference>
<dbReference type="InterPro" id="IPR012003">
    <property type="entry name" value="ATP_PFK_prok-type"/>
</dbReference>
<evidence type="ECO:0000256" key="2">
    <source>
        <dbReference type="ARBA" id="ARBA00004496"/>
    </source>
</evidence>
<feature type="binding site" description="in other chain" evidence="12">
    <location>
        <begin position="283"/>
        <end position="286"/>
    </location>
    <ligand>
        <name>substrate</name>
        <note>ligand shared between dimeric partners</note>
    </ligand>
</feature>
<proteinExistence type="inferred from homology"/>
<dbReference type="PANTHER" id="PTHR13697:SF52">
    <property type="entry name" value="ATP-DEPENDENT 6-PHOSPHOFRUCTOKINASE 3"/>
    <property type="match status" value="1"/>
</dbReference>
<evidence type="ECO:0000256" key="8">
    <source>
        <dbReference type="ARBA" id="ARBA00022777"/>
    </source>
</evidence>
<dbReference type="PANTHER" id="PTHR13697">
    <property type="entry name" value="PHOSPHOFRUCTOKINASE"/>
    <property type="match status" value="1"/>
</dbReference>
<feature type="site" description="Important for substrate specificity; cannot use PPi as phosphoryl donor" evidence="12">
    <location>
        <position position="113"/>
    </location>
</feature>
<evidence type="ECO:0000313" key="15">
    <source>
        <dbReference type="Proteomes" id="UP000515860"/>
    </source>
</evidence>
<evidence type="ECO:0000259" key="13">
    <source>
        <dbReference type="Pfam" id="PF00365"/>
    </source>
</evidence>
<dbReference type="PIRSF" id="PIRSF000532">
    <property type="entry name" value="ATP_PFK_prok"/>
    <property type="match status" value="1"/>
</dbReference>
<dbReference type="Gene3D" id="3.40.50.450">
    <property type="match status" value="1"/>
</dbReference>
<dbReference type="PRINTS" id="PR00476">
    <property type="entry name" value="PHFRCTKINASE"/>
</dbReference>
<evidence type="ECO:0000256" key="10">
    <source>
        <dbReference type="ARBA" id="ARBA00022842"/>
    </source>
</evidence>
<dbReference type="GO" id="GO:0005524">
    <property type="term" value="F:ATP binding"/>
    <property type="evidence" value="ECO:0007669"/>
    <property type="project" value="UniProtKB-KW"/>
</dbReference>
<evidence type="ECO:0000256" key="12">
    <source>
        <dbReference type="HAMAP-Rule" id="MF_01976"/>
    </source>
</evidence>